<dbReference type="OrthoDB" id="5448633at2"/>
<evidence type="ECO:0000313" key="2">
    <source>
        <dbReference type="Proteomes" id="UP000029733"/>
    </source>
</evidence>
<comment type="caution">
    <text evidence="1">The sequence shown here is derived from an EMBL/GenBank/DDBJ whole genome shotgun (WGS) entry which is preliminary data.</text>
</comment>
<accession>A0A4U8TCM6</accession>
<proteinExistence type="predicted"/>
<reference evidence="1 2" key="1">
    <citation type="journal article" date="2014" name="Genome Announc.">
        <title>Draft genome sequences of eight enterohepatic helicobacter species isolated from both laboratory and wild rodents.</title>
        <authorList>
            <person name="Sheh A."/>
            <person name="Shen Z."/>
            <person name="Fox J.G."/>
        </authorList>
    </citation>
    <scope>NUCLEOTIDE SEQUENCE [LARGE SCALE GENOMIC DNA]</scope>
    <source>
        <strain evidence="1 2">MIT 09-6949</strain>
    </source>
</reference>
<protein>
    <recommendedName>
        <fullName evidence="3">Capsule biosynthesis protein</fullName>
    </recommendedName>
</protein>
<name>A0A4U8TCM6_9HELI</name>
<sequence>MNNIILLDRDGKFLRYILEYQPNIDVCVLVCEYHYPQVSSLIKQHKSRITHVLDYMNLPALKDVESIDYALIAKMKHIQIDIETMLHRIMLNNPLAKDIYHQHLSFFSHIFSTQKIDCVICAEMLLGTPNHLVPFGLAKMLNIPSYTLLGINDIIFTHNYNTDIFLSHKKCNVSILERNLFYDYITYGDTSSTLKSRIRHFVRKIGGQILVEFIVHLKKFNFTSDKLGIPYNFFTKFASFLKYKKMLAYYKKHSTIASFEEKFIYYSLHLEPEAAIIGRTVFESQLTAIRMLSKALPKGWKLYVKEHPHQFMLNDELTTYFMHNIEFFKNIEFYKQIQNVPNTVLLSLELPSKSILPKCQAVASFDGTITLESINFKKPAILFNPNPSPYKYLANTLPIQSYKDVQIAVQKIQEGYGTHIEPKAEMEKLARYVLDSTQPSFYQDTFLAMKEHALSFAKDK</sequence>
<dbReference type="RefSeq" id="WP_034353885.1">
    <property type="nucleotide sequence ID" value="NZ_JRPR02000001.1"/>
</dbReference>
<evidence type="ECO:0008006" key="3">
    <source>
        <dbReference type="Google" id="ProtNLM"/>
    </source>
</evidence>
<organism evidence="1 2">
    <name type="scientific">Helicobacter jaachi</name>
    <dbReference type="NCBI Taxonomy" id="1677920"/>
    <lineage>
        <taxon>Bacteria</taxon>
        <taxon>Pseudomonadati</taxon>
        <taxon>Campylobacterota</taxon>
        <taxon>Epsilonproteobacteria</taxon>
        <taxon>Campylobacterales</taxon>
        <taxon>Helicobacteraceae</taxon>
        <taxon>Helicobacter</taxon>
    </lineage>
</organism>
<keyword evidence="2" id="KW-1185">Reference proteome</keyword>
<evidence type="ECO:0000313" key="1">
    <source>
        <dbReference type="EMBL" id="TLD97711.1"/>
    </source>
</evidence>
<dbReference type="Proteomes" id="UP000029733">
    <property type="component" value="Unassembled WGS sequence"/>
</dbReference>
<dbReference type="EMBL" id="JRPR02000001">
    <property type="protein sequence ID" value="TLD97711.1"/>
    <property type="molecule type" value="Genomic_DNA"/>
</dbReference>
<gene>
    <name evidence="1" type="ORF">LS71_002965</name>
</gene>
<dbReference type="AlphaFoldDB" id="A0A4U8TCM6"/>